<dbReference type="InterPro" id="IPR025438">
    <property type="entry name" value="DUF4180"/>
</dbReference>
<dbReference type="Pfam" id="PF13788">
    <property type="entry name" value="DUF4180"/>
    <property type="match status" value="1"/>
</dbReference>
<dbReference type="RefSeq" id="WP_198691035.1">
    <property type="nucleotide sequence ID" value="NZ_CAWPUD010000061.1"/>
</dbReference>
<proteinExistence type="predicted"/>
<evidence type="ECO:0000259" key="1">
    <source>
        <dbReference type="Pfam" id="PF13788"/>
    </source>
</evidence>
<accession>A0ABS0UBY8</accession>
<dbReference type="EMBL" id="JACOII010000060">
    <property type="protein sequence ID" value="MBI6550266.1"/>
    <property type="molecule type" value="Genomic_DNA"/>
</dbReference>
<organism evidence="2 3">
    <name type="scientific">Xenorhabdus lircayensis</name>
    <dbReference type="NCBI Taxonomy" id="2763499"/>
    <lineage>
        <taxon>Bacteria</taxon>
        <taxon>Pseudomonadati</taxon>
        <taxon>Pseudomonadota</taxon>
        <taxon>Gammaproteobacteria</taxon>
        <taxon>Enterobacterales</taxon>
        <taxon>Morganellaceae</taxon>
        <taxon>Xenorhabdus</taxon>
    </lineage>
</organism>
<comment type="caution">
    <text evidence="2">The sequence shown here is derived from an EMBL/GenBank/DDBJ whole genome shotgun (WGS) entry which is preliminary data.</text>
</comment>
<feature type="domain" description="DUF4180" evidence="1">
    <location>
        <begin position="8"/>
        <end position="114"/>
    </location>
</feature>
<name>A0ABS0UBY8_9GAMM</name>
<reference evidence="2 3" key="1">
    <citation type="submission" date="2020-08" db="EMBL/GenBank/DDBJ databases">
        <title>Description of Xenorhabdus lircayensis sp. nov., the symbiotic bacterium associated with the entomopathogenic nematode Steirnernema unicornum.</title>
        <authorList>
            <person name="Castaneda-Alvarez C."/>
            <person name="Prodan S."/>
            <person name="Zamorano A."/>
            <person name="San-Blas E."/>
            <person name="Aballay E."/>
        </authorList>
    </citation>
    <scope>NUCLEOTIDE SEQUENCE [LARGE SCALE GENOMIC DNA]</scope>
    <source>
        <strain evidence="2 3">VLS</strain>
    </source>
</reference>
<sequence length="121" mass="13789">MVNIVERNTIHLLHITDTGKSIRSRQDILDIILGHEYKNIAGIAIDKDCFHPDFFRLKTGMAGEILQMFVNYQTKVAIIGDLAKYTTISASLRDFIVESNRGNQIFFVSNIEEAFGYFSRS</sequence>
<protein>
    <submittedName>
        <fullName evidence="2">DUF4180 domain-containing protein</fullName>
    </submittedName>
</protein>
<evidence type="ECO:0000313" key="2">
    <source>
        <dbReference type="EMBL" id="MBI6550266.1"/>
    </source>
</evidence>
<dbReference type="Proteomes" id="UP000696184">
    <property type="component" value="Unassembled WGS sequence"/>
</dbReference>
<evidence type="ECO:0000313" key="3">
    <source>
        <dbReference type="Proteomes" id="UP000696184"/>
    </source>
</evidence>
<gene>
    <name evidence="2" type="ORF">H8A87_16555</name>
</gene>
<keyword evidence="3" id="KW-1185">Reference proteome</keyword>